<evidence type="ECO:0000313" key="6">
    <source>
        <dbReference type="EMBL" id="MCL7024425.1"/>
    </source>
</evidence>
<comment type="caution">
    <text evidence="6">The sequence shown here is derived from an EMBL/GenBank/DDBJ whole genome shotgun (WGS) entry which is preliminary data.</text>
</comment>
<proteinExistence type="predicted"/>
<dbReference type="PROSITE" id="PS51203">
    <property type="entry name" value="CS"/>
    <property type="match status" value="1"/>
</dbReference>
<dbReference type="GO" id="GO:0051082">
    <property type="term" value="F:unfolded protein binding"/>
    <property type="evidence" value="ECO:0007669"/>
    <property type="project" value="TreeGrafter"/>
</dbReference>
<dbReference type="FunFam" id="2.60.40.790:FF:000001">
    <property type="entry name" value="Nuclear migration protein nudC"/>
    <property type="match status" value="1"/>
</dbReference>
<feature type="domain" description="CS" evidence="5">
    <location>
        <begin position="20"/>
        <end position="117"/>
    </location>
</feature>
<dbReference type="SUPFAM" id="SSF49764">
    <property type="entry name" value="HSP20-like chaperones"/>
    <property type="match status" value="1"/>
</dbReference>
<dbReference type="AlphaFoldDB" id="A0AA41UVQ4"/>
<protein>
    <recommendedName>
        <fullName evidence="5">CS domain-containing protein</fullName>
    </recommendedName>
</protein>
<organism evidence="6 7">
    <name type="scientific">Papaver nudicaule</name>
    <name type="common">Iceland poppy</name>
    <dbReference type="NCBI Taxonomy" id="74823"/>
    <lineage>
        <taxon>Eukaryota</taxon>
        <taxon>Viridiplantae</taxon>
        <taxon>Streptophyta</taxon>
        <taxon>Embryophyta</taxon>
        <taxon>Tracheophyta</taxon>
        <taxon>Spermatophyta</taxon>
        <taxon>Magnoliopsida</taxon>
        <taxon>Ranunculales</taxon>
        <taxon>Papaveraceae</taxon>
        <taxon>Papaveroideae</taxon>
        <taxon>Papaver</taxon>
    </lineage>
</organism>
<dbReference type="Pfam" id="PF04969">
    <property type="entry name" value="CS"/>
    <property type="match status" value="1"/>
</dbReference>
<evidence type="ECO:0000256" key="1">
    <source>
        <dbReference type="ARBA" id="ARBA00004463"/>
    </source>
</evidence>
<comment type="subcellular location">
    <subcellularLocation>
        <location evidence="1">Cytoplasmic granule</location>
    </subcellularLocation>
</comment>
<reference evidence="6" key="1">
    <citation type="submission" date="2022-03" db="EMBL/GenBank/DDBJ databases">
        <title>A functionally conserved STORR gene fusion in Papaver species that diverged 16.8 million years ago.</title>
        <authorList>
            <person name="Catania T."/>
        </authorList>
    </citation>
    <scope>NUCLEOTIDE SEQUENCE</scope>
    <source>
        <strain evidence="6">S-191538</strain>
    </source>
</reference>
<evidence type="ECO:0000256" key="4">
    <source>
        <dbReference type="SAM" id="MobiDB-lite"/>
    </source>
</evidence>
<dbReference type="InterPro" id="IPR008978">
    <property type="entry name" value="HSP20-like_chaperone"/>
</dbReference>
<gene>
    <name evidence="6" type="ORF">MKW94_028781</name>
</gene>
<comment type="function">
    <text evidence="3">Small heat shock protein required for the establishment of auxin gradients and for patterning of the apical domain of the embryo. Involved in the specification of the cotyledon primordia. Also required for normal inflorescence and floral meristem function, normal developmental patterning and thermotolerance. Acts as a molecular chaperone.</text>
</comment>
<dbReference type="InterPro" id="IPR037898">
    <property type="entry name" value="NudC_fam"/>
</dbReference>
<dbReference type="Proteomes" id="UP001177140">
    <property type="component" value="Unassembled WGS sequence"/>
</dbReference>
<dbReference type="Gene3D" id="2.60.40.790">
    <property type="match status" value="1"/>
</dbReference>
<dbReference type="CDD" id="cd06467">
    <property type="entry name" value="p23_NUDC_like"/>
    <property type="match status" value="1"/>
</dbReference>
<feature type="region of interest" description="Disordered" evidence="4">
    <location>
        <begin position="1"/>
        <end position="46"/>
    </location>
</feature>
<evidence type="ECO:0000256" key="3">
    <source>
        <dbReference type="ARBA" id="ARBA00053226"/>
    </source>
</evidence>
<name>A0AA41UVQ4_PAPNU</name>
<accession>A0AA41UVQ4</accession>
<evidence type="ECO:0000259" key="5">
    <source>
        <dbReference type="PROSITE" id="PS51203"/>
    </source>
</evidence>
<dbReference type="InterPro" id="IPR007052">
    <property type="entry name" value="CS_dom"/>
</dbReference>
<keyword evidence="7" id="KW-1185">Reference proteome</keyword>
<dbReference type="PANTHER" id="PTHR12356:SF3">
    <property type="entry name" value="NUCLEAR MIGRATION PROTEIN NUDC"/>
    <property type="match status" value="1"/>
</dbReference>
<evidence type="ECO:0000256" key="2">
    <source>
        <dbReference type="ARBA" id="ARBA00022490"/>
    </source>
</evidence>
<dbReference type="GO" id="GO:0005737">
    <property type="term" value="C:cytoplasm"/>
    <property type="evidence" value="ECO:0007669"/>
    <property type="project" value="TreeGrafter"/>
</dbReference>
<dbReference type="PANTHER" id="PTHR12356">
    <property type="entry name" value="NUCLEAR MOVEMENT PROTEIN NUDC"/>
    <property type="match status" value="1"/>
</dbReference>
<keyword evidence="2" id="KW-0963">Cytoplasm</keyword>
<evidence type="ECO:0000313" key="7">
    <source>
        <dbReference type="Proteomes" id="UP001177140"/>
    </source>
</evidence>
<dbReference type="EMBL" id="JAJJMA010034421">
    <property type="protein sequence ID" value="MCL7024425.1"/>
    <property type="molecule type" value="Genomic_DNA"/>
</dbReference>
<dbReference type="GO" id="GO:0006457">
    <property type="term" value="P:protein folding"/>
    <property type="evidence" value="ECO:0007669"/>
    <property type="project" value="TreeGrafter"/>
</dbReference>
<sequence>MAINSEVQEDEHTMNNQEIMQKKKEPSSSSSSSMLKSNKRVPNKGNGLDMDKYSWIQTLQEVNNHLNVGLKGQPCVIDGDFFQSVKLDESFWTLEDSKEIFITLSKQNQRDWWKYLVKGEPEIDTQKCEPKTSRFVDLDAETRLAVEKMRFDQRQKAMGLLTSEETKNQEMMKMFTLQQKW</sequence>